<dbReference type="SUPFAM" id="SSF51735">
    <property type="entry name" value="NAD(P)-binding Rossmann-fold domains"/>
    <property type="match status" value="1"/>
</dbReference>
<reference evidence="2 3" key="1">
    <citation type="submission" date="2024-07" db="EMBL/GenBank/DDBJ databases">
        <title>Section-level genome sequencing and comparative genomics of Aspergillus sections Usti and Cavernicolus.</title>
        <authorList>
            <consortium name="Lawrence Berkeley National Laboratory"/>
            <person name="Nybo J.L."/>
            <person name="Vesth T.C."/>
            <person name="Theobald S."/>
            <person name="Frisvad J.C."/>
            <person name="Larsen T.O."/>
            <person name="Kjaerboelling I."/>
            <person name="Rothschild-Mancinelli K."/>
            <person name="Lyhne E.K."/>
            <person name="Kogle M.E."/>
            <person name="Barry K."/>
            <person name="Clum A."/>
            <person name="Na H."/>
            <person name="Ledsgaard L."/>
            <person name="Lin J."/>
            <person name="Lipzen A."/>
            <person name="Kuo A."/>
            <person name="Riley R."/>
            <person name="Mondo S."/>
            <person name="Labutti K."/>
            <person name="Haridas S."/>
            <person name="Pangalinan J."/>
            <person name="Salamov A.A."/>
            <person name="Simmons B.A."/>
            <person name="Magnuson J.K."/>
            <person name="Chen J."/>
            <person name="Drula E."/>
            <person name="Henrissat B."/>
            <person name="Wiebenga A."/>
            <person name="Lubbers R.J."/>
            <person name="Gomes A.C."/>
            <person name="Makela M.R."/>
            <person name="Stajich J."/>
            <person name="Grigoriev I.V."/>
            <person name="Mortensen U.H."/>
            <person name="De Vries R.P."/>
            <person name="Baker S.E."/>
            <person name="Andersen M.R."/>
        </authorList>
    </citation>
    <scope>NUCLEOTIDE SEQUENCE [LARGE SCALE GENOMIC DNA]</scope>
    <source>
        <strain evidence="2 3">CBS 123904</strain>
    </source>
</reference>
<dbReference type="InterPro" id="IPR051604">
    <property type="entry name" value="Ergot_Alk_Oxidoreductase"/>
</dbReference>
<dbReference type="Proteomes" id="UP001610446">
    <property type="component" value="Unassembled WGS sequence"/>
</dbReference>
<protein>
    <recommendedName>
        <fullName evidence="1">NmrA-like domain-containing protein</fullName>
    </recommendedName>
</protein>
<comment type="caution">
    <text evidence="2">The sequence shown here is derived from an EMBL/GenBank/DDBJ whole genome shotgun (WGS) entry which is preliminary data.</text>
</comment>
<accession>A0ABR4IFR2</accession>
<gene>
    <name evidence="2" type="ORF">BJY01DRAFT_145675</name>
</gene>
<dbReference type="PANTHER" id="PTHR43162">
    <property type="match status" value="1"/>
</dbReference>
<proteinExistence type="predicted"/>
<dbReference type="Pfam" id="PF05368">
    <property type="entry name" value="NmrA"/>
    <property type="match status" value="1"/>
</dbReference>
<dbReference type="Gene3D" id="3.40.50.720">
    <property type="entry name" value="NAD(P)-binding Rossmann-like Domain"/>
    <property type="match status" value="1"/>
</dbReference>
<evidence type="ECO:0000259" key="1">
    <source>
        <dbReference type="Pfam" id="PF05368"/>
    </source>
</evidence>
<dbReference type="InterPro" id="IPR008030">
    <property type="entry name" value="NmrA-like"/>
</dbReference>
<dbReference type="PANTHER" id="PTHR43162:SF1">
    <property type="entry name" value="PRESTALK A DIFFERENTIATION PROTEIN A"/>
    <property type="match status" value="1"/>
</dbReference>
<keyword evidence="3" id="KW-1185">Reference proteome</keyword>
<feature type="domain" description="NmrA-like" evidence="1">
    <location>
        <begin position="3"/>
        <end position="284"/>
    </location>
</feature>
<evidence type="ECO:0000313" key="2">
    <source>
        <dbReference type="EMBL" id="KAL2826550.1"/>
    </source>
</evidence>
<evidence type="ECO:0000313" key="3">
    <source>
        <dbReference type="Proteomes" id="UP001610446"/>
    </source>
</evidence>
<dbReference type="InterPro" id="IPR036291">
    <property type="entry name" value="NAD(P)-bd_dom_sf"/>
</dbReference>
<organism evidence="2 3">
    <name type="scientific">Aspergillus pseudoustus</name>
    <dbReference type="NCBI Taxonomy" id="1810923"/>
    <lineage>
        <taxon>Eukaryota</taxon>
        <taxon>Fungi</taxon>
        <taxon>Dikarya</taxon>
        <taxon>Ascomycota</taxon>
        <taxon>Pezizomycotina</taxon>
        <taxon>Eurotiomycetes</taxon>
        <taxon>Eurotiomycetidae</taxon>
        <taxon>Eurotiales</taxon>
        <taxon>Aspergillaceae</taxon>
        <taxon>Aspergillus</taxon>
        <taxon>Aspergillus subgen. Nidulantes</taxon>
    </lineage>
</organism>
<dbReference type="EMBL" id="JBFXLU010000437">
    <property type="protein sequence ID" value="KAL2826550.1"/>
    <property type="molecule type" value="Genomic_DNA"/>
</dbReference>
<name>A0ABR4IFR2_9EURO</name>
<sequence length="304" mass="32511">MASVIVFGPTGNIACVAARTAQQHGATVYLAMRDPTKPIRGLTSEAEQAGGFKRLQADLSDPASVTQAVKTSGATRAFIYRVQGTPDHMRASLSALRDAGIDLVVFLSSYTIRDDPHAIPPTELISFVHAQVEINLSEVFGAGKYVALRAGGFATNLLRYKAGIAAGEVKLHVPAYAFDFIAHTDIGGVVGTILAEGNAQGKTEVYLYGPQIQPQGEAIERVARILGKEGVEVTALGGRDAVEQFVQVGIPRPVAEYIVRKAEEDDGRSLVSYDEGVENVRLYTGKPALGLEEWVEQNKALFSV</sequence>